<comment type="caution">
    <text evidence="1">The sequence shown here is derived from an EMBL/GenBank/DDBJ whole genome shotgun (WGS) entry which is preliminary data.</text>
</comment>
<organism evidence="1 2">
    <name type="scientific">Dreissena polymorpha</name>
    <name type="common">Zebra mussel</name>
    <name type="synonym">Mytilus polymorpha</name>
    <dbReference type="NCBI Taxonomy" id="45954"/>
    <lineage>
        <taxon>Eukaryota</taxon>
        <taxon>Metazoa</taxon>
        <taxon>Spiralia</taxon>
        <taxon>Lophotrochozoa</taxon>
        <taxon>Mollusca</taxon>
        <taxon>Bivalvia</taxon>
        <taxon>Autobranchia</taxon>
        <taxon>Heteroconchia</taxon>
        <taxon>Euheterodonta</taxon>
        <taxon>Imparidentia</taxon>
        <taxon>Neoheterodontei</taxon>
        <taxon>Myida</taxon>
        <taxon>Dreissenoidea</taxon>
        <taxon>Dreissenidae</taxon>
        <taxon>Dreissena</taxon>
    </lineage>
</organism>
<dbReference type="Proteomes" id="UP000828390">
    <property type="component" value="Unassembled WGS sequence"/>
</dbReference>
<name>A0A9D4KCA3_DREPO</name>
<reference evidence="1" key="2">
    <citation type="submission" date="2020-11" db="EMBL/GenBank/DDBJ databases">
        <authorList>
            <person name="McCartney M.A."/>
            <person name="Auch B."/>
            <person name="Kono T."/>
            <person name="Mallez S."/>
            <person name="Becker A."/>
            <person name="Gohl D.M."/>
            <person name="Silverstein K.A.T."/>
            <person name="Koren S."/>
            <person name="Bechman K.B."/>
            <person name="Herman A."/>
            <person name="Abrahante J.E."/>
            <person name="Garbe J."/>
        </authorList>
    </citation>
    <scope>NUCLEOTIDE SEQUENCE</scope>
    <source>
        <strain evidence="1">Duluth1</strain>
        <tissue evidence="1">Whole animal</tissue>
    </source>
</reference>
<keyword evidence="2" id="KW-1185">Reference proteome</keyword>
<protein>
    <submittedName>
        <fullName evidence="1">Uncharacterized protein</fullName>
    </submittedName>
</protein>
<reference evidence="1" key="1">
    <citation type="journal article" date="2019" name="bioRxiv">
        <title>The Genome of the Zebra Mussel, Dreissena polymorpha: A Resource for Invasive Species Research.</title>
        <authorList>
            <person name="McCartney M.A."/>
            <person name="Auch B."/>
            <person name="Kono T."/>
            <person name="Mallez S."/>
            <person name="Zhang Y."/>
            <person name="Obille A."/>
            <person name="Becker A."/>
            <person name="Abrahante J.E."/>
            <person name="Garbe J."/>
            <person name="Badalamenti J.P."/>
            <person name="Herman A."/>
            <person name="Mangelson H."/>
            <person name="Liachko I."/>
            <person name="Sullivan S."/>
            <person name="Sone E.D."/>
            <person name="Koren S."/>
            <person name="Silverstein K.A.T."/>
            <person name="Beckman K.B."/>
            <person name="Gohl D.M."/>
        </authorList>
    </citation>
    <scope>NUCLEOTIDE SEQUENCE</scope>
    <source>
        <strain evidence="1">Duluth1</strain>
        <tissue evidence="1">Whole animal</tissue>
    </source>
</reference>
<evidence type="ECO:0000313" key="2">
    <source>
        <dbReference type="Proteomes" id="UP000828390"/>
    </source>
</evidence>
<proteinExistence type="predicted"/>
<sequence length="116" mass="13612">MFDLTELKNGRYNIIYNTKEIQKIFHSSVYQQRREYNVCGWETVCKNEANSDSDDETRMNRAESRVVRKEALSKVKETFGPKNVAFRVFTMKTAPPSGCYVFQWTGTTFELNQHII</sequence>
<dbReference type="EMBL" id="JAIWYP010000004">
    <property type="protein sequence ID" value="KAH3836890.1"/>
    <property type="molecule type" value="Genomic_DNA"/>
</dbReference>
<evidence type="ECO:0000313" key="1">
    <source>
        <dbReference type="EMBL" id="KAH3836890.1"/>
    </source>
</evidence>
<dbReference type="AlphaFoldDB" id="A0A9D4KCA3"/>
<accession>A0A9D4KCA3</accession>
<gene>
    <name evidence="1" type="ORF">DPMN_110266</name>
</gene>